<dbReference type="AlphaFoldDB" id="A0A4S8I6S3"/>
<evidence type="ECO:0000313" key="1">
    <source>
        <dbReference type="EMBL" id="THU43565.1"/>
    </source>
</evidence>
<proteinExistence type="predicted"/>
<sequence>METELPFGSPRNQPSFFEPIYKELKKIIRKVKKNSLKVSKEKTRWVIKIGKVHEPNENAKDSKKNNQIIHESTIQIRSMNWTNYLLIEKKMKDLADKTITIRNQIEGITKDKKKIVPAYHDKRPELQKHIWQILQRKNTRLIRKSHYFMKSFIEKIYIDILQCMVTISKVNAQPFKKTIINESIYNDERNQEGIDETDQDTMNFISTIKKSFSNPNIRNDLNTYHDLSSLSQAYVFYKLSQTQLFNNHHLRSVLQYHDHGTYPFIKDKIKYYCMTRGIFDSKSRHKKINKSGMNKWKNWLKGHYQYNFSRSKWSRLVPKKWRNRVNQRCTIQNKESMKLYSYKKEKDRLIHYMNENFYAVDLSTSRKEKLKKHYRYDLLSHEYINYGDSKDSYTLKPESFYSKSKKY</sequence>
<accession>A0A4S8I6S3</accession>
<evidence type="ECO:0000313" key="2">
    <source>
        <dbReference type="Proteomes" id="UP000317650"/>
    </source>
</evidence>
<dbReference type="Proteomes" id="UP000317650">
    <property type="component" value="Unassembled WGS sequence"/>
</dbReference>
<protein>
    <submittedName>
        <fullName evidence="1">Uncharacterized protein</fullName>
    </submittedName>
</protein>
<reference evidence="1 2" key="1">
    <citation type="journal article" date="2019" name="Nat. Plants">
        <title>Genome sequencing of Musa balbisiana reveals subgenome evolution and function divergence in polyploid bananas.</title>
        <authorList>
            <person name="Yao X."/>
        </authorList>
    </citation>
    <scope>NUCLEOTIDE SEQUENCE [LARGE SCALE GENOMIC DNA]</scope>
    <source>
        <strain evidence="2">cv. DH-PKW</strain>
        <tissue evidence="1">Leaves</tissue>
    </source>
</reference>
<dbReference type="EMBL" id="PYDT01000062">
    <property type="protein sequence ID" value="THU43565.1"/>
    <property type="molecule type" value="Genomic_DNA"/>
</dbReference>
<organism evidence="1 2">
    <name type="scientific">Musa balbisiana</name>
    <name type="common">Banana</name>
    <dbReference type="NCBI Taxonomy" id="52838"/>
    <lineage>
        <taxon>Eukaryota</taxon>
        <taxon>Viridiplantae</taxon>
        <taxon>Streptophyta</taxon>
        <taxon>Embryophyta</taxon>
        <taxon>Tracheophyta</taxon>
        <taxon>Spermatophyta</taxon>
        <taxon>Magnoliopsida</taxon>
        <taxon>Liliopsida</taxon>
        <taxon>Zingiberales</taxon>
        <taxon>Musaceae</taxon>
        <taxon>Musa</taxon>
    </lineage>
</organism>
<dbReference type="STRING" id="52838.A0A4S8I6S3"/>
<gene>
    <name evidence="1" type="ORF">C4D60_Mb00t06540</name>
</gene>
<comment type="caution">
    <text evidence="1">The sequence shown here is derived from an EMBL/GenBank/DDBJ whole genome shotgun (WGS) entry which is preliminary data.</text>
</comment>
<name>A0A4S8I6S3_MUSBA</name>
<keyword evidence="2" id="KW-1185">Reference proteome</keyword>